<evidence type="ECO:0000256" key="4">
    <source>
        <dbReference type="PIRNR" id="PIRNR028729"/>
    </source>
</evidence>
<feature type="domain" description="SKP1 component dimerisation" evidence="5">
    <location>
        <begin position="106"/>
        <end position="139"/>
    </location>
</feature>
<dbReference type="SUPFAM" id="SSF81382">
    <property type="entry name" value="Skp1 dimerisation domain-like"/>
    <property type="match status" value="1"/>
</dbReference>
<dbReference type="PANTHER" id="PTHR11165">
    <property type="entry name" value="SKP1"/>
    <property type="match status" value="1"/>
</dbReference>
<comment type="pathway">
    <text evidence="1 4">Protein modification; protein ubiquitination.</text>
</comment>
<protein>
    <recommendedName>
        <fullName evidence="4">SKP1-like protein</fullName>
    </recommendedName>
</protein>
<evidence type="ECO:0000256" key="2">
    <source>
        <dbReference type="ARBA" id="ARBA00009993"/>
    </source>
</evidence>
<dbReference type="GO" id="GO:0006511">
    <property type="term" value="P:ubiquitin-dependent protein catabolic process"/>
    <property type="evidence" value="ECO:0007669"/>
    <property type="project" value="InterPro"/>
</dbReference>
<dbReference type="SMART" id="SM00512">
    <property type="entry name" value="Skp1"/>
    <property type="match status" value="1"/>
</dbReference>
<comment type="subunit">
    <text evidence="4">Part of a SCF (SKP1-cullin-F-box) protein ligase complex.</text>
</comment>
<dbReference type="SUPFAM" id="SSF54695">
    <property type="entry name" value="POZ domain"/>
    <property type="match status" value="1"/>
</dbReference>
<dbReference type="OrthoDB" id="7827685at2759"/>
<evidence type="ECO:0000259" key="5">
    <source>
        <dbReference type="Pfam" id="PF01466"/>
    </source>
</evidence>
<name>A0A835HM31_9MAGN</name>
<dbReference type="Gene3D" id="3.30.710.10">
    <property type="entry name" value="Potassium Channel Kv1.1, Chain A"/>
    <property type="match status" value="1"/>
</dbReference>
<accession>A0A835HM31</accession>
<proteinExistence type="inferred from homology"/>
<sequence>MDTSKKVVITLRSSDGEVFEVEEDVIIQSVTIKNLIEDGCTDGGIPIHNVTGDILAMVIEYCVNHAVKPDAKDEVIKLKKLDEELLKVDQATLFELVLAAHYLDIKNLMDLTSQAIADSVKHKSPDEISQIFNVKKYFTRLRKKKKGNRWTFY</sequence>
<dbReference type="InterPro" id="IPR011333">
    <property type="entry name" value="SKP1/BTB/POZ_sf"/>
</dbReference>
<dbReference type="GO" id="GO:0016567">
    <property type="term" value="P:protein ubiquitination"/>
    <property type="evidence" value="ECO:0007669"/>
    <property type="project" value="UniProtKB-UniRule"/>
</dbReference>
<dbReference type="InterPro" id="IPR001232">
    <property type="entry name" value="SKP1-like"/>
</dbReference>
<dbReference type="GO" id="GO:0009867">
    <property type="term" value="P:jasmonic acid mediated signaling pathway"/>
    <property type="evidence" value="ECO:0007669"/>
    <property type="project" value="UniProtKB-ARBA"/>
</dbReference>
<keyword evidence="3 4" id="KW-0833">Ubl conjugation pathway</keyword>
<comment type="similarity">
    <text evidence="2 4">Belongs to the SKP1 family.</text>
</comment>
<keyword evidence="8" id="KW-1185">Reference proteome</keyword>
<dbReference type="Pfam" id="PF01466">
    <property type="entry name" value="Skp1"/>
    <property type="match status" value="1"/>
</dbReference>
<comment type="function">
    <text evidence="4">Involved in ubiquitination and subsequent proteasomal degradation of target proteins. Together with CUL1, RBX1 and a F-box protein, it forms a SCF E3 ubiquitin ligase complex. The functional specificity of this complex depends on the type of F-box protein. In the SCF complex, it serves as an adapter that links the F-box protein to CUL1.</text>
</comment>
<feature type="domain" description="SKP1 component POZ" evidence="6">
    <location>
        <begin position="8"/>
        <end position="66"/>
    </location>
</feature>
<dbReference type="PIRSF" id="PIRSF028729">
    <property type="entry name" value="E3_ubiquit_lig_SCF_Skp"/>
    <property type="match status" value="1"/>
</dbReference>
<dbReference type="InterPro" id="IPR016897">
    <property type="entry name" value="SKP1"/>
</dbReference>
<organism evidence="7 8">
    <name type="scientific">Coptis chinensis</name>
    <dbReference type="NCBI Taxonomy" id="261450"/>
    <lineage>
        <taxon>Eukaryota</taxon>
        <taxon>Viridiplantae</taxon>
        <taxon>Streptophyta</taxon>
        <taxon>Embryophyta</taxon>
        <taxon>Tracheophyta</taxon>
        <taxon>Spermatophyta</taxon>
        <taxon>Magnoliopsida</taxon>
        <taxon>Ranunculales</taxon>
        <taxon>Ranunculaceae</taxon>
        <taxon>Coptidoideae</taxon>
        <taxon>Coptis</taxon>
    </lineage>
</organism>
<dbReference type="CDD" id="cd18322">
    <property type="entry name" value="BTB_POZ_SKP1"/>
    <property type="match status" value="1"/>
</dbReference>
<reference evidence="7 8" key="1">
    <citation type="submission" date="2020-10" db="EMBL/GenBank/DDBJ databases">
        <title>The Coptis chinensis genome and diversification of protoberbering-type alkaloids.</title>
        <authorList>
            <person name="Wang B."/>
            <person name="Shu S."/>
            <person name="Song C."/>
            <person name="Liu Y."/>
        </authorList>
    </citation>
    <scope>NUCLEOTIDE SEQUENCE [LARGE SCALE GENOMIC DNA]</scope>
    <source>
        <strain evidence="7">HL-2020</strain>
        <tissue evidence="7">Leaf</tissue>
    </source>
</reference>
<dbReference type="InterPro" id="IPR036296">
    <property type="entry name" value="SKP1-like_dim_sf"/>
</dbReference>
<dbReference type="UniPathway" id="UPA00143"/>
<gene>
    <name evidence="7" type="ORF">IFM89_013062</name>
</gene>
<evidence type="ECO:0000259" key="6">
    <source>
        <dbReference type="Pfam" id="PF03931"/>
    </source>
</evidence>
<evidence type="ECO:0000313" key="8">
    <source>
        <dbReference type="Proteomes" id="UP000631114"/>
    </source>
</evidence>
<dbReference type="AlphaFoldDB" id="A0A835HM31"/>
<evidence type="ECO:0000256" key="1">
    <source>
        <dbReference type="ARBA" id="ARBA00004906"/>
    </source>
</evidence>
<comment type="caution">
    <text evidence="7">The sequence shown here is derived from an EMBL/GenBank/DDBJ whole genome shotgun (WGS) entry which is preliminary data.</text>
</comment>
<evidence type="ECO:0000256" key="3">
    <source>
        <dbReference type="ARBA" id="ARBA00022786"/>
    </source>
</evidence>
<dbReference type="Pfam" id="PF03931">
    <property type="entry name" value="Skp1_POZ"/>
    <property type="match status" value="1"/>
</dbReference>
<evidence type="ECO:0000313" key="7">
    <source>
        <dbReference type="EMBL" id="KAF9600827.1"/>
    </source>
</evidence>
<dbReference type="EMBL" id="JADFTS010000006">
    <property type="protein sequence ID" value="KAF9600827.1"/>
    <property type="molecule type" value="Genomic_DNA"/>
</dbReference>
<dbReference type="Proteomes" id="UP000631114">
    <property type="component" value="Unassembled WGS sequence"/>
</dbReference>
<dbReference type="InterPro" id="IPR016073">
    <property type="entry name" value="Skp1_comp_POZ"/>
</dbReference>
<dbReference type="InterPro" id="IPR016072">
    <property type="entry name" value="Skp1_comp_dimer"/>
</dbReference>